<dbReference type="AlphaFoldDB" id="A0A0M0K411"/>
<proteinExistence type="predicted"/>
<dbReference type="Gene3D" id="1.25.40.10">
    <property type="entry name" value="Tetratricopeptide repeat domain"/>
    <property type="match status" value="1"/>
</dbReference>
<accession>A0A0M0K411</accession>
<evidence type="ECO:0000313" key="3">
    <source>
        <dbReference type="Proteomes" id="UP000037460"/>
    </source>
</evidence>
<sequence length="239" mass="26862">MDGLFASDMYEKYRAGATEEVRTNVAKEWFSAVVGYPLPGSRIAITSKLEKEATTAYKEGRYEEALDRFCHWLAIVDTDPSTGISSELRATLTANVAACLAALGMLQPAKEFYERAMQEFKTLPFSVIRDFTLGRLVYGKLTDKRVDYIEGKLASIRAGKPPELDTYQDAFGVTRKWSQEEMEGKRLFNLYNPLTWLDYGRPKVYTQVGEQRTAAGEGEGQSQPPKAPNPYDPEIAEMI</sequence>
<feature type="region of interest" description="Disordered" evidence="1">
    <location>
        <begin position="211"/>
        <end position="239"/>
    </location>
</feature>
<gene>
    <name evidence="2" type="ORF">Ctob_009330</name>
</gene>
<reference evidence="3" key="1">
    <citation type="journal article" date="2015" name="PLoS Genet.">
        <title>Genome Sequence and Transcriptome Analyses of Chrysochromulina tobin: Metabolic Tools for Enhanced Algal Fitness in the Prominent Order Prymnesiales (Haptophyceae).</title>
        <authorList>
            <person name="Hovde B.T."/>
            <person name="Deodato C.R."/>
            <person name="Hunsperger H.M."/>
            <person name="Ryken S.A."/>
            <person name="Yost W."/>
            <person name="Jha R.K."/>
            <person name="Patterson J."/>
            <person name="Monnat R.J. Jr."/>
            <person name="Barlow S.B."/>
            <person name="Starkenburg S.R."/>
            <person name="Cattolico R.A."/>
        </authorList>
    </citation>
    <scope>NUCLEOTIDE SEQUENCE</scope>
    <source>
        <strain evidence="3">CCMP291</strain>
    </source>
</reference>
<keyword evidence="3" id="KW-1185">Reference proteome</keyword>
<evidence type="ECO:0000256" key="1">
    <source>
        <dbReference type="SAM" id="MobiDB-lite"/>
    </source>
</evidence>
<dbReference type="InterPro" id="IPR011990">
    <property type="entry name" value="TPR-like_helical_dom_sf"/>
</dbReference>
<protein>
    <submittedName>
        <fullName evidence="2">Uncharacterized protein</fullName>
    </submittedName>
</protein>
<dbReference type="Proteomes" id="UP000037460">
    <property type="component" value="Unassembled WGS sequence"/>
</dbReference>
<name>A0A0M0K411_9EUKA</name>
<evidence type="ECO:0000313" key="2">
    <source>
        <dbReference type="EMBL" id="KOO33606.1"/>
    </source>
</evidence>
<organism evidence="2 3">
    <name type="scientific">Chrysochromulina tobinii</name>
    <dbReference type="NCBI Taxonomy" id="1460289"/>
    <lineage>
        <taxon>Eukaryota</taxon>
        <taxon>Haptista</taxon>
        <taxon>Haptophyta</taxon>
        <taxon>Prymnesiophyceae</taxon>
        <taxon>Prymnesiales</taxon>
        <taxon>Chrysochromulinaceae</taxon>
        <taxon>Chrysochromulina</taxon>
    </lineage>
</organism>
<comment type="caution">
    <text evidence="2">The sequence shown here is derived from an EMBL/GenBank/DDBJ whole genome shotgun (WGS) entry which is preliminary data.</text>
</comment>
<dbReference type="EMBL" id="JWZX01001476">
    <property type="protein sequence ID" value="KOO33606.1"/>
    <property type="molecule type" value="Genomic_DNA"/>
</dbReference>
<dbReference type="SUPFAM" id="SSF48452">
    <property type="entry name" value="TPR-like"/>
    <property type="match status" value="1"/>
</dbReference>